<evidence type="ECO:0000256" key="1">
    <source>
        <dbReference type="SAM" id="Coils"/>
    </source>
</evidence>
<dbReference type="Proteomes" id="UP001295684">
    <property type="component" value="Unassembled WGS sequence"/>
</dbReference>
<evidence type="ECO:0000256" key="2">
    <source>
        <dbReference type="SAM" id="MobiDB-lite"/>
    </source>
</evidence>
<evidence type="ECO:0000313" key="4">
    <source>
        <dbReference type="Proteomes" id="UP001295684"/>
    </source>
</evidence>
<keyword evidence="4" id="KW-1185">Reference proteome</keyword>
<feature type="region of interest" description="Disordered" evidence="2">
    <location>
        <begin position="284"/>
        <end position="356"/>
    </location>
</feature>
<gene>
    <name evidence="3" type="ORF">ECRASSUSDP1_LOCUS4028</name>
</gene>
<feature type="compositionally biased region" description="Basic residues" evidence="2">
    <location>
        <begin position="310"/>
        <end position="323"/>
    </location>
</feature>
<feature type="region of interest" description="Disordered" evidence="2">
    <location>
        <begin position="509"/>
        <end position="556"/>
    </location>
</feature>
<feature type="compositionally biased region" description="Basic residues" evidence="2">
    <location>
        <begin position="284"/>
        <end position="302"/>
    </location>
</feature>
<sequence length="579" mass="67454">MSSNSLIKFLESQVQRTQANLTKLSEKVDEFEFRNMQFKKVDDVLDKMMLQIKRLQTEKDQTTRNLENKMLILEEKVDFATNFPNKDLNETQEIKKLLDGQLRDFEYKLRSEYEFLVKDMKSVQAMHLDCQCESKLMEVERRLNRTLEQQAKDIALDVNQIERRISSSFIAMDSDAMADKSQVFDKFLNEVNTKFYNIEKQVNSLEMKVLKSESTEEGFKVHNSSIPYVERTDLKLLEARMDDKFEGLVHNLSSLTQKVAIKNRSFESQFETLENTIANSLLSKSKRVRNRTASTRRSHVRPKLAPLPKSHSRTRKSSVKKSNRAKELRKSAKTRNKKSIRRTKSRNKKDQAKTTYSHDDYIISESACEDARSYRPSVHFATDEVTPQNADGGISLNEFQFNTDSLDHYKSISLLDFENFNDNKTSQKQKDLLNQARKEEFQNFVEKEKKQAHTNDQDVYGLEDKNPNSNEGYCPINVVQHKISKSYTHEDPKSEVYKELKQSVAGQFQEKSSREQTFESNPNWAGGKENDRNHKNITFAKSDSNMSTIKSNTSLKQTKKMEKLEKLYNELSILQKSMN</sequence>
<dbReference type="AlphaFoldDB" id="A0AAD1X8J6"/>
<comment type="caution">
    <text evidence="3">The sequence shown here is derived from an EMBL/GenBank/DDBJ whole genome shotgun (WGS) entry which is preliminary data.</text>
</comment>
<keyword evidence="1" id="KW-0175">Coiled coil</keyword>
<evidence type="ECO:0000313" key="3">
    <source>
        <dbReference type="EMBL" id="CAI2362702.1"/>
    </source>
</evidence>
<accession>A0AAD1X8J6</accession>
<protein>
    <submittedName>
        <fullName evidence="3">Uncharacterized protein</fullName>
    </submittedName>
</protein>
<feature type="coiled-coil region" evidence="1">
    <location>
        <begin position="7"/>
        <end position="72"/>
    </location>
</feature>
<proteinExistence type="predicted"/>
<feature type="compositionally biased region" description="Polar residues" evidence="2">
    <location>
        <begin position="539"/>
        <end position="556"/>
    </location>
</feature>
<organism evidence="3 4">
    <name type="scientific">Euplotes crassus</name>
    <dbReference type="NCBI Taxonomy" id="5936"/>
    <lineage>
        <taxon>Eukaryota</taxon>
        <taxon>Sar</taxon>
        <taxon>Alveolata</taxon>
        <taxon>Ciliophora</taxon>
        <taxon>Intramacronucleata</taxon>
        <taxon>Spirotrichea</taxon>
        <taxon>Hypotrichia</taxon>
        <taxon>Euplotida</taxon>
        <taxon>Euplotidae</taxon>
        <taxon>Moneuplotes</taxon>
    </lineage>
</organism>
<feature type="compositionally biased region" description="Basic residues" evidence="2">
    <location>
        <begin position="331"/>
        <end position="347"/>
    </location>
</feature>
<dbReference type="EMBL" id="CAMPGE010003855">
    <property type="protein sequence ID" value="CAI2362702.1"/>
    <property type="molecule type" value="Genomic_DNA"/>
</dbReference>
<name>A0AAD1X8J6_EUPCR</name>
<reference evidence="3" key="1">
    <citation type="submission" date="2023-07" db="EMBL/GenBank/DDBJ databases">
        <authorList>
            <consortium name="AG Swart"/>
            <person name="Singh M."/>
            <person name="Singh A."/>
            <person name="Seah K."/>
            <person name="Emmerich C."/>
        </authorList>
    </citation>
    <scope>NUCLEOTIDE SEQUENCE</scope>
    <source>
        <strain evidence="3">DP1</strain>
    </source>
</reference>